<evidence type="ECO:0008006" key="3">
    <source>
        <dbReference type="Google" id="ProtNLM"/>
    </source>
</evidence>
<proteinExistence type="predicted"/>
<protein>
    <recommendedName>
        <fullName evidence="3">ATP-binding protein</fullName>
    </recommendedName>
</protein>
<reference evidence="1 2" key="1">
    <citation type="submission" date="2023-07" db="EMBL/GenBank/DDBJ databases">
        <title>Genomic Encyclopedia of Type Strains, Phase IV (KMG-IV): sequencing the most valuable type-strain genomes for metagenomic binning, comparative biology and taxonomic classification.</title>
        <authorList>
            <person name="Goeker M."/>
        </authorList>
    </citation>
    <scope>NUCLEOTIDE SEQUENCE [LARGE SCALE GENOMIC DNA]</scope>
    <source>
        <strain evidence="1 2">DSM 27594</strain>
    </source>
</reference>
<dbReference type="EMBL" id="JAUSTW010000008">
    <property type="protein sequence ID" value="MDQ0201070.1"/>
    <property type="molecule type" value="Genomic_DNA"/>
</dbReference>
<accession>A0ABT9XZS0</accession>
<comment type="caution">
    <text evidence="1">The sequence shown here is derived from an EMBL/GenBank/DDBJ whole genome shotgun (WGS) entry which is preliminary data.</text>
</comment>
<sequence>MNGFVTYLNSLNNANSSNENALAEAQVTNQYYKKFHVERDLGNYLAKELSKKPTCVILTGHAGDGKTSLVYQILKAVNIFDEKEGLKKYDQKFASELGRDFFYIKDMSELSEQEQINLLKHALLGKTKGMSSIVVSNTGPLIETFRQLIKNGNINTVTEEEAEMKLLKLMDENVGQEANIGDFDILLVNMARIDNVVLVPKFIDKITSDELWITCETCPKRPVCPIYNNYNSVKENKRNISLFATSYYRWLFESDRRLTIRQILAQLSYSMTGNQQCESISENYGIERKFNYHFSNLFFGYIGIIAYEEARQIRAIQELQHLELDSKETSYDYDFFARNDFSHLSSETQEIISSIWEKRMQKYKLKPTEYMLFEEPYLLRKAVRRMNILFGQYNKEGLNGLFNELFSPIFSNYLSFRENKWNIKESRILKSTLYKALHYILVGTHSKNDNDKIYLPLQRQGTGMQNVQLLLGELNNNDISVIQKYKESVFDAAENHYELYIGFTSKKEYKVPLMLLDYFNHIAKGAVSSKINPSLSHGIDRMKSQLFSEYQYNDNEEIIRLLIHTLKGPKLVKLQIGESEIFVD</sequence>
<keyword evidence="2" id="KW-1185">Reference proteome</keyword>
<name>A0ABT9XZS0_9BACI</name>
<evidence type="ECO:0000313" key="1">
    <source>
        <dbReference type="EMBL" id="MDQ0201070.1"/>
    </source>
</evidence>
<dbReference type="Proteomes" id="UP001224122">
    <property type="component" value="Unassembled WGS sequence"/>
</dbReference>
<dbReference type="RefSeq" id="WP_307411976.1">
    <property type="nucleotide sequence ID" value="NZ_JAUSTW010000008.1"/>
</dbReference>
<evidence type="ECO:0000313" key="2">
    <source>
        <dbReference type="Proteomes" id="UP001224122"/>
    </source>
</evidence>
<gene>
    <name evidence="1" type="ORF">J2S10_004276</name>
</gene>
<organism evidence="1 2">
    <name type="scientific">Neobacillus ginsengisoli</name>
    <dbReference type="NCBI Taxonomy" id="904295"/>
    <lineage>
        <taxon>Bacteria</taxon>
        <taxon>Bacillati</taxon>
        <taxon>Bacillota</taxon>
        <taxon>Bacilli</taxon>
        <taxon>Bacillales</taxon>
        <taxon>Bacillaceae</taxon>
        <taxon>Neobacillus</taxon>
    </lineage>
</organism>